<gene>
    <name evidence="3" type="ORF">QIS99_02210</name>
</gene>
<feature type="compositionally biased region" description="Basic and acidic residues" evidence="1">
    <location>
        <begin position="1146"/>
        <end position="1213"/>
    </location>
</feature>
<dbReference type="PANTHER" id="PTHR45532">
    <property type="entry name" value="WD REPEAT-CONTAINING PROTEIN 97"/>
    <property type="match status" value="1"/>
</dbReference>
<feature type="compositionally biased region" description="Basic and acidic residues" evidence="1">
    <location>
        <begin position="357"/>
        <end position="375"/>
    </location>
</feature>
<reference evidence="3 4" key="1">
    <citation type="submission" date="2023-05" db="EMBL/GenBank/DDBJ databases">
        <title>Draft genome sequence of Streptomyces sp. B-S-A8 isolated from a cave soil in Thailand.</title>
        <authorList>
            <person name="Chamroensaksri N."/>
            <person name="Muangham S."/>
        </authorList>
    </citation>
    <scope>NUCLEOTIDE SEQUENCE [LARGE SCALE GENOMIC DNA]</scope>
    <source>
        <strain evidence="3 4">B-S-A8</strain>
    </source>
</reference>
<feature type="compositionally biased region" description="Acidic residues" evidence="1">
    <location>
        <begin position="545"/>
        <end position="555"/>
    </location>
</feature>
<name>A0ABT6RKS4_9ACTN</name>
<feature type="compositionally biased region" description="Basic residues" evidence="1">
    <location>
        <begin position="1812"/>
        <end position="1847"/>
    </location>
</feature>
<feature type="compositionally biased region" description="Basic and acidic residues" evidence="1">
    <location>
        <begin position="1744"/>
        <end position="1811"/>
    </location>
</feature>
<feature type="compositionally biased region" description="Basic and acidic residues" evidence="1">
    <location>
        <begin position="285"/>
        <end position="312"/>
    </location>
</feature>
<dbReference type="PANTHER" id="PTHR45532:SF1">
    <property type="entry name" value="WD REPEAT-CONTAINING PROTEIN 97"/>
    <property type="match status" value="1"/>
</dbReference>
<protein>
    <submittedName>
        <fullName evidence="3">DUF4157 domain-containing protein</fullName>
    </submittedName>
</protein>
<feature type="compositionally biased region" description="Basic and acidic residues" evidence="1">
    <location>
        <begin position="1701"/>
        <end position="1735"/>
    </location>
</feature>
<feature type="compositionally biased region" description="Basic and acidic residues" evidence="1">
    <location>
        <begin position="25"/>
        <end position="34"/>
    </location>
</feature>
<feature type="region of interest" description="Disordered" evidence="1">
    <location>
        <begin position="1026"/>
        <end position="1213"/>
    </location>
</feature>
<evidence type="ECO:0000313" key="4">
    <source>
        <dbReference type="Proteomes" id="UP001224661"/>
    </source>
</evidence>
<feature type="compositionally biased region" description="Basic and acidic residues" evidence="1">
    <location>
        <begin position="1633"/>
        <end position="1661"/>
    </location>
</feature>
<feature type="compositionally biased region" description="Basic and acidic residues" evidence="1">
    <location>
        <begin position="626"/>
        <end position="646"/>
    </location>
</feature>
<feature type="compositionally biased region" description="Basic and acidic residues" evidence="1">
    <location>
        <begin position="417"/>
        <end position="436"/>
    </location>
</feature>
<feature type="compositionally biased region" description="Low complexity" evidence="1">
    <location>
        <begin position="1"/>
        <end position="14"/>
    </location>
</feature>
<feature type="region of interest" description="Disordered" evidence="1">
    <location>
        <begin position="146"/>
        <end position="172"/>
    </location>
</feature>
<feature type="compositionally biased region" description="Basic and acidic residues" evidence="1">
    <location>
        <begin position="488"/>
        <end position="503"/>
    </location>
</feature>
<feature type="compositionally biased region" description="Basic and acidic residues" evidence="1">
    <location>
        <begin position="1868"/>
        <end position="1885"/>
    </location>
</feature>
<comment type="caution">
    <text evidence="3">The sequence shown here is derived from an EMBL/GenBank/DDBJ whole genome shotgun (WGS) entry which is preliminary data.</text>
</comment>
<proteinExistence type="predicted"/>
<feature type="compositionally biased region" description="Gly residues" evidence="1">
    <location>
        <begin position="313"/>
        <end position="330"/>
    </location>
</feature>
<feature type="compositionally biased region" description="Basic and acidic residues" evidence="1">
    <location>
        <begin position="664"/>
        <end position="674"/>
    </location>
</feature>
<feature type="compositionally biased region" description="Low complexity" evidence="1">
    <location>
        <begin position="851"/>
        <end position="861"/>
    </location>
</feature>
<feature type="compositionally biased region" description="Low complexity" evidence="1">
    <location>
        <begin position="809"/>
        <end position="839"/>
    </location>
</feature>
<sequence length="2270" mass="247230">MTHSAAQDSQAAEQAAERRRKRRKEQSAKNRAPDPKNIVSGAGQPLDVGVRRELEEQLGHDLGAVRLHTDRDAGVLTELLGADAVAVGTDIFFREGAFRSGTDEGRRLLAHELLHTVQNPHGLGALLAGRDLGAVSLPQQAIEREADSAARDLVEQPEGRAEGQAEVEQGQATPGWLRYATVNADRRRLEELDPATLIDRVANGVLRSLRGDPEDRSGRVRLQLAQMSSQVQDLVLDQLEVRLPTPVLNQVLDLVNEKEAAGPLPVDAAVAPLAVPGAGDEIAEEREHSDEQKRSEERGRAELQPDASEPREGGPGTNGQESGGGDGRTGAGELDSSAEDEQATSPGEADQQDQEEAAAREQERSQSQQGDRDSSVQDAAAQEEQEKAGEAAQKDAADPGKKEEQGEQEEEQGEQEEERREESPKEAEQQAREDTATARTAPAPTPVDRSGVEPGEKSRTGDNRPTRTSGDPENEQDADDEPLGLESVSEKGAEGEPDTDKEMGSSGVAGTGPDLNEADTADDPRLFRRRKRGAPRAPGMSSVEGDSEPEPVEETAEPKESHGAPDRTDEPASESRTAEELWEVTSAEQDLGPGVAEGTSEAGLLSGLTTASSADSEERDAEEDQAEQRAEDAEARRADEAARASDDAGAVAPPTVSESPGPERLAKADEDARTQEGGSASGSGAKGDREGRDEGAGDRESSEKKSARNEERPSSGADNSAADKGAEKPTDQGEAAGDSSSDTGPGTPGNIPAPTPGDTDVTEGKGDATSPGPETGPDRVSAPGPSSAPKLASGNGPSPMSRSEARTNAPKPSASGPSGSAPRAKSSGSKRQAAKQAARSARRGGGEGRGRPASAPATAPGHGRGGGRGASVPAKPKKDAAPDVSNATPEAGLATAAGLKPHQMLDTLKGVNGAVGRSVDKERTALRKAPPKEQRPSGSPRTVPGGPTPAAPGTYTNAKVARTDAAPGKTPEITGEQKPEGEVPGANMPEPSWWDIAVTVGAQLFGKLLKEILPLDDLIDSILGIPTTDEGLQNTKVGDAPRLPLENDSDPQRTDEQSQKLDERKAELHRSGREDAARPMGEDQIYPDVPKETLTGKVPGGDGKKAEGAGRTMSRGGVPIESASAVAEHDRGPQIQAGFSKGRQKMSQERKTKDDKAQKDRKKHDQDLKREVDKSSKQQADTRDKGRSDIDDSRDKWRKEQDDKTSEIDGKKGKKYDEVRKDIKGKEEETDKDVDKRTEDDNKKITDEQTNAEKEAEKKQEDGKNDADNWLEEAIEKLKQFFEDLRNAIMSVFEKARQIVTDLIDKFKEQVFKLIDDARNWVIDKINTFADALIALGDELLADYPAMRDKWRNTIDGARDWAVDKVNQLADGLKEIAGKLLDGLCKALLAGLDVLETGMLAAVDVAETAAVGALEFGAAVVEGLGEWAAIFNDIVSDPGDWISKAGAAAETGAKEHLFNEVTSAVKAWFNQKVQEIVGIPMEDFQELISGGVTVEQMAQMAWDEALPQLPVIIGVLVVEKVVAKLIPGAGWVMAIIDALKTAWGALSEILAAFGLFMDFLKSVKSGNGALPFAKAVAAGVVALLELIYEFLIEGVGKFMGKVAEKLGGMLKDLRKKKDKPDESDSSPPPDAPSKPKGDESKDDERTTPDKSSDKPGDKDTDTPPTRKPPPDKTSRPPDRPRPGKRSSPEKKPTHTTRSRKRRDDDERREEGREVNAARKRIRDGERRTRDDKDDSPNAPARRGPARDTLRPDRRGTDTDRKDDGETGRKRPDDDHKNDRRRDTDRDKDRGRDRDKDGDRDRDRDRDTDRKRDKDRRRTRRARQTVKSARKRARRAASKLYGKARRKLGNRLHDRLRRLKDLWRRRRDRMRDDRSRRPGTDRRDDATVPIDLPDVAFADADDGERHMLRFHGRGRDAGLYLHSIPEEVPEFLNEWRADIGKQEPSPERENQEIYLKAAAGRYNRAKRIQKGIPAQISKSDRKKYNPRKLALKKKMQEFARAARLREYNDIPAPKFPDFHDVKPSRGSAGHFSEYLGRSAKTVFGGPGQDAYKAKKGQPPGWDYISKNGLGENSAWVKMHLLPERIGGKATGNNLVPARGPQTNIPFRQKIEDQAYDAIPEHQKIIWYKTEVRFGHSRLKDFIDFPSYIYASYGGYEKVRGTGKKRSDWARKGAVKHYHRNVEPPTKDEGGILFINTAGATTIAGMLECSERLAGHVIDAREEEGKFKNLLDIAPTLRAWKRRRGPQFMPGLSDMLEKLDALITQKKVRLTV</sequence>
<evidence type="ECO:0000256" key="1">
    <source>
        <dbReference type="SAM" id="MobiDB-lite"/>
    </source>
</evidence>
<dbReference type="EMBL" id="JASCIR010000001">
    <property type="protein sequence ID" value="MDI3385034.1"/>
    <property type="molecule type" value="Genomic_DNA"/>
</dbReference>
<feature type="region of interest" description="Disordered" evidence="1">
    <location>
        <begin position="1"/>
        <end position="46"/>
    </location>
</feature>
<feature type="compositionally biased region" description="Basic and acidic residues" evidence="1">
    <location>
        <begin position="918"/>
        <end position="935"/>
    </location>
</feature>
<feature type="domain" description="eCIS core" evidence="2">
    <location>
        <begin position="45"/>
        <end position="120"/>
    </location>
</feature>
<feature type="region of interest" description="Disordered" evidence="1">
    <location>
        <begin position="1614"/>
        <end position="1847"/>
    </location>
</feature>
<accession>A0ABT6RKS4</accession>
<dbReference type="InterPro" id="IPR025295">
    <property type="entry name" value="eCIS_core_dom"/>
</dbReference>
<feature type="compositionally biased region" description="Basic and acidic residues" evidence="1">
    <location>
        <begin position="146"/>
        <end position="163"/>
    </location>
</feature>
<keyword evidence="4" id="KW-1185">Reference proteome</keyword>
<organism evidence="3 4">
    <name type="scientific">Streptomyces solicavernae</name>
    <dbReference type="NCBI Taxonomy" id="3043614"/>
    <lineage>
        <taxon>Bacteria</taxon>
        <taxon>Bacillati</taxon>
        <taxon>Actinomycetota</taxon>
        <taxon>Actinomycetes</taxon>
        <taxon>Kitasatosporales</taxon>
        <taxon>Streptomycetaceae</taxon>
        <taxon>Streptomyces</taxon>
    </lineage>
</organism>
<dbReference type="Pfam" id="PF13699">
    <property type="entry name" value="eCIS_core"/>
    <property type="match status" value="1"/>
</dbReference>
<feature type="compositionally biased region" description="Acidic residues" evidence="1">
    <location>
        <begin position="406"/>
        <end position="416"/>
    </location>
</feature>
<feature type="region of interest" description="Disordered" evidence="1">
    <location>
        <begin position="1226"/>
        <end position="1266"/>
    </location>
</feature>
<feature type="compositionally biased region" description="Basic and acidic residues" evidence="1">
    <location>
        <begin position="384"/>
        <end position="405"/>
    </location>
</feature>
<feature type="compositionally biased region" description="Basic and acidic residues" evidence="1">
    <location>
        <begin position="450"/>
        <end position="465"/>
    </location>
</feature>
<dbReference type="RefSeq" id="WP_282509754.1">
    <property type="nucleotide sequence ID" value="NZ_JASCIR010000001.1"/>
</dbReference>
<feature type="compositionally biased region" description="Basic and acidic residues" evidence="1">
    <location>
        <begin position="686"/>
        <end position="713"/>
    </location>
</feature>
<feature type="compositionally biased region" description="Acidic residues" evidence="1">
    <location>
        <begin position="615"/>
        <end position="625"/>
    </location>
</feature>
<evidence type="ECO:0000313" key="3">
    <source>
        <dbReference type="EMBL" id="MDI3385034.1"/>
    </source>
</evidence>
<feature type="compositionally biased region" description="Acidic residues" evidence="1">
    <location>
        <begin position="472"/>
        <end position="483"/>
    </location>
</feature>
<dbReference type="SUPFAM" id="SSF58113">
    <property type="entry name" value="Apolipoprotein A-I"/>
    <property type="match status" value="1"/>
</dbReference>
<feature type="compositionally biased region" description="Basic and acidic residues" evidence="1">
    <location>
        <begin position="556"/>
        <end position="570"/>
    </location>
</feature>
<evidence type="ECO:0000259" key="2">
    <source>
        <dbReference type="Pfam" id="PF13699"/>
    </source>
</evidence>
<feature type="region of interest" description="Disordered" evidence="1">
    <location>
        <begin position="1867"/>
        <end position="1886"/>
    </location>
</feature>
<dbReference type="Proteomes" id="UP001224661">
    <property type="component" value="Unassembled WGS sequence"/>
</dbReference>
<feature type="region of interest" description="Disordered" evidence="1">
    <location>
        <begin position="282"/>
        <end position="991"/>
    </location>
</feature>
<feature type="compositionally biased region" description="Basic and acidic residues" evidence="1">
    <location>
        <begin position="1050"/>
        <end position="1081"/>
    </location>
</feature>
<feature type="compositionally biased region" description="Basic and acidic residues" evidence="1">
    <location>
        <begin position="1668"/>
        <end position="1692"/>
    </location>
</feature>